<keyword evidence="2" id="KW-1185">Reference proteome</keyword>
<evidence type="ECO:0000313" key="1">
    <source>
        <dbReference type="EMBL" id="ACV50151.1"/>
    </source>
</evidence>
<dbReference type="Proteomes" id="UP000008986">
    <property type="component" value="Segment"/>
</dbReference>
<evidence type="ECO:0000313" key="2">
    <source>
        <dbReference type="Proteomes" id="UP000008986"/>
    </source>
</evidence>
<sequence>MIDISKNPFRYHNKTQVRRAMSNFQKVMDQLSNGHAPQVYVGGHKATHGGICSACSLGGPNIPLPKWEGWVEYSGSRVFPVPAHQLTAEEVMKAASHLRRGIYDDEQSKAAFIKDWNGYNHRAKAGAAYGLYHRNSWDKDNSYGAARLRLFSWLYYMLVKMHAHYHTKDKGIDFKHKWLKDDSIGEEFKT</sequence>
<dbReference type="GeneID" id="8684077"/>
<organism evidence="1 2">
    <name type="scientific">Delftia phage PhiW-14</name>
    <name type="common">Deftia acidovorans bacteriophage phiW-14</name>
    <dbReference type="NCBI Taxonomy" id="665032"/>
    <lineage>
        <taxon>Viruses</taxon>
        <taxon>Duplodnaviria</taxon>
        <taxon>Heunggongvirae</taxon>
        <taxon>Uroviricota</taxon>
        <taxon>Caudoviricetes</taxon>
        <taxon>Ionavirus</taxon>
        <taxon>Ionavirus W14</taxon>
    </lineage>
</organism>
<dbReference type="RefSeq" id="YP_003358983.1">
    <property type="nucleotide sequence ID" value="NC_013697.1"/>
</dbReference>
<dbReference type="KEGG" id="vg:8684077"/>
<protein>
    <submittedName>
        <fullName evidence="1">Uncharacterized protein</fullName>
    </submittedName>
</protein>
<dbReference type="EMBL" id="GQ357915">
    <property type="protein sequence ID" value="ACV50151.1"/>
    <property type="molecule type" value="Genomic_DNA"/>
</dbReference>
<organismHost>
    <name type="scientific">Delftia acidovorans</name>
    <name type="common">Pseudomonas acidovorans</name>
    <name type="synonym">Comamonas acidovorans</name>
    <dbReference type="NCBI Taxonomy" id="80866"/>
</organismHost>
<gene>
    <name evidence="1" type="primary">129</name>
</gene>
<proteinExistence type="predicted"/>
<name>C9DGA0_BPW14</name>
<reference evidence="2" key="1">
    <citation type="submission" date="2009-07" db="EMBL/GenBank/DDBJ databases">
        <authorList>
            <person name="Kropinski A.M."/>
            <person name="Villegas A."/>
            <person name="Lingohr E.J."/>
        </authorList>
    </citation>
    <scope>NUCLEOTIDE SEQUENCE [LARGE SCALE GENOMIC DNA]</scope>
</reference>
<accession>C9DGA0</accession>